<comment type="caution">
    <text evidence="4">The sequence shown here is derived from an EMBL/GenBank/DDBJ whole genome shotgun (WGS) entry which is preliminary data.</text>
</comment>
<dbReference type="RefSeq" id="WP_116236195.1">
    <property type="nucleotide sequence ID" value="NZ_QRDP01000004.1"/>
</dbReference>
<evidence type="ECO:0000256" key="1">
    <source>
        <dbReference type="SAM" id="MobiDB-lite"/>
    </source>
</evidence>
<name>A0A3D9FGA9_9SPHN</name>
<feature type="region of interest" description="Disordered" evidence="1">
    <location>
        <begin position="78"/>
        <end position="105"/>
    </location>
</feature>
<dbReference type="Proteomes" id="UP000256310">
    <property type="component" value="Unassembled WGS sequence"/>
</dbReference>
<evidence type="ECO:0000259" key="3">
    <source>
        <dbReference type="PROSITE" id="PS50933"/>
    </source>
</evidence>
<keyword evidence="2" id="KW-0732">Signal</keyword>
<evidence type="ECO:0000313" key="4">
    <source>
        <dbReference type="EMBL" id="RED16829.1"/>
    </source>
</evidence>
<protein>
    <submittedName>
        <fullName evidence="4">CHRD domain-containing protein</fullName>
    </submittedName>
</protein>
<evidence type="ECO:0000313" key="5">
    <source>
        <dbReference type="Proteomes" id="UP000256310"/>
    </source>
</evidence>
<dbReference type="InterPro" id="IPR010895">
    <property type="entry name" value="CHRD"/>
</dbReference>
<dbReference type="AlphaFoldDB" id="A0A3D9FGA9"/>
<dbReference type="OrthoDB" id="571052at2"/>
<organism evidence="4 5">
    <name type="scientific">Parasphingopyxis lamellibrachiae</name>
    <dbReference type="NCBI Taxonomy" id="680125"/>
    <lineage>
        <taxon>Bacteria</taxon>
        <taxon>Pseudomonadati</taxon>
        <taxon>Pseudomonadota</taxon>
        <taxon>Alphaproteobacteria</taxon>
        <taxon>Sphingomonadales</taxon>
        <taxon>Sphingomonadaceae</taxon>
        <taxon>Parasphingopyxis</taxon>
    </lineage>
</organism>
<evidence type="ECO:0000256" key="2">
    <source>
        <dbReference type="SAM" id="SignalP"/>
    </source>
</evidence>
<sequence length="142" mass="14368">MKITPSILLGAIAAAGLSAPALAQESYSADLTGAAEVPGPGDPDGAGIATLDWDSEDEQLCYALSIDDIDPATAAHVHRGAAGEAGPPVITLDTPGADGGSDGCVEISSSLRRELRDNPGGFYVNVHNEPHPAGAVRGQLER</sequence>
<dbReference type="PROSITE" id="PS50933">
    <property type="entry name" value="CHRD"/>
    <property type="match status" value="1"/>
</dbReference>
<dbReference type="SMART" id="SM00754">
    <property type="entry name" value="CHRD"/>
    <property type="match status" value="1"/>
</dbReference>
<feature type="signal peptide" evidence="2">
    <location>
        <begin position="1"/>
        <end position="23"/>
    </location>
</feature>
<feature type="chain" id="PRO_5017556246" evidence="2">
    <location>
        <begin position="24"/>
        <end position="142"/>
    </location>
</feature>
<feature type="domain" description="CHRD" evidence="3">
    <location>
        <begin position="23"/>
        <end position="142"/>
    </location>
</feature>
<gene>
    <name evidence="4" type="ORF">DFR46_1861</name>
</gene>
<dbReference type="EMBL" id="QRDP01000004">
    <property type="protein sequence ID" value="RED16829.1"/>
    <property type="molecule type" value="Genomic_DNA"/>
</dbReference>
<dbReference type="Pfam" id="PF07452">
    <property type="entry name" value="CHRD"/>
    <property type="match status" value="1"/>
</dbReference>
<feature type="region of interest" description="Disordered" evidence="1">
    <location>
        <begin position="122"/>
        <end position="142"/>
    </location>
</feature>
<reference evidence="4 5" key="1">
    <citation type="submission" date="2018-07" db="EMBL/GenBank/DDBJ databases">
        <title>Genomic Encyclopedia of Type Strains, Phase IV (KMG-IV): sequencing the most valuable type-strain genomes for metagenomic binning, comparative biology and taxonomic classification.</title>
        <authorList>
            <person name="Goeker M."/>
        </authorList>
    </citation>
    <scope>NUCLEOTIDE SEQUENCE [LARGE SCALE GENOMIC DNA]</scope>
    <source>
        <strain evidence="4 5">DSM 26725</strain>
    </source>
</reference>
<keyword evidence="5" id="KW-1185">Reference proteome</keyword>
<accession>A0A3D9FGA9</accession>
<proteinExistence type="predicted"/>